<proteinExistence type="predicted"/>
<evidence type="ECO:0008006" key="3">
    <source>
        <dbReference type="Google" id="ProtNLM"/>
    </source>
</evidence>
<dbReference type="EMBL" id="JBHSDJ010000133">
    <property type="protein sequence ID" value="MFC4249586.1"/>
    <property type="molecule type" value="Genomic_DNA"/>
</dbReference>
<dbReference type="Proteomes" id="UP001595821">
    <property type="component" value="Unassembled WGS sequence"/>
</dbReference>
<gene>
    <name evidence="1" type="ORF">ACFOZ7_22085</name>
</gene>
<dbReference type="InterPro" id="IPR036265">
    <property type="entry name" value="HIT-like_sf"/>
</dbReference>
<dbReference type="GeneID" id="71853421"/>
<reference evidence="1 2" key="1">
    <citation type="journal article" date="2014" name="Int. J. Syst. Evol. Microbiol.">
        <title>Complete genome sequence of Corynebacterium casei LMG S-19264T (=DSM 44701T), isolated from a smear-ripened cheese.</title>
        <authorList>
            <consortium name="US DOE Joint Genome Institute (JGI-PGF)"/>
            <person name="Walter F."/>
            <person name="Albersmeier A."/>
            <person name="Kalinowski J."/>
            <person name="Ruckert C."/>
        </authorList>
    </citation>
    <scope>NUCLEOTIDE SEQUENCE [LARGE SCALE GENOMIC DNA]</scope>
    <source>
        <strain evidence="1 2">IBRC-M 10912</strain>
    </source>
</reference>
<sequence>MPIEYDSTVQEARFHSPLEEFELDTVEIEIREDPLTDRQTRIVPEVFPRPDEPVDLETFADGEGCFFCPDSVQEATPTYPDFVGVDRGSVGEAVSFPNLFPYAKHSNVVVLTEDHVKPLDEFTADVLEDGLACALEYLQAVTAHDDEVSFASINMNLLPSAGSSVVHPHLQTMADDRGTNEVRRIARREREYYDDHDRTYWAELLEEERSGLRHVGSTGDVEWIAPFAPAHQWHVAGVTDVTGIPDPNAEVVGDLAAGLENVLEYYADLGLTGHNFSLLLTPDEPASPAVMDVVARPALEEYYVSDAFFFTTLHDERVVDVAPEEYAPEVGETF</sequence>
<evidence type="ECO:0000313" key="1">
    <source>
        <dbReference type="EMBL" id="MFC4249586.1"/>
    </source>
</evidence>
<dbReference type="Gene3D" id="3.30.428.10">
    <property type="entry name" value="HIT-like"/>
    <property type="match status" value="2"/>
</dbReference>
<accession>A0ABD5P6P6</accession>
<protein>
    <recommendedName>
        <fullName evidence="3">Galactose-1-phosphate uridylyltransferase</fullName>
    </recommendedName>
</protein>
<dbReference type="RefSeq" id="WP_246973316.1">
    <property type="nucleotide sequence ID" value="NZ_CP095397.1"/>
</dbReference>
<dbReference type="SUPFAM" id="SSF54197">
    <property type="entry name" value="HIT-like"/>
    <property type="match status" value="1"/>
</dbReference>
<comment type="caution">
    <text evidence="1">The sequence shown here is derived from an EMBL/GenBank/DDBJ whole genome shotgun (WGS) entry which is preliminary data.</text>
</comment>
<name>A0ABD5P6P6_9EURY</name>
<dbReference type="AlphaFoldDB" id="A0ABD5P6P6"/>
<evidence type="ECO:0000313" key="2">
    <source>
        <dbReference type="Proteomes" id="UP001595821"/>
    </source>
</evidence>
<organism evidence="1 2">
    <name type="scientific">Natribaculum luteum</name>
    <dbReference type="NCBI Taxonomy" id="1586232"/>
    <lineage>
        <taxon>Archaea</taxon>
        <taxon>Methanobacteriati</taxon>
        <taxon>Methanobacteriota</taxon>
        <taxon>Stenosarchaea group</taxon>
        <taxon>Halobacteria</taxon>
        <taxon>Halobacteriales</taxon>
        <taxon>Natrialbaceae</taxon>
        <taxon>Natribaculum</taxon>
    </lineage>
</organism>